<evidence type="ECO:0000313" key="3">
    <source>
        <dbReference type="Proteomes" id="UP000250235"/>
    </source>
</evidence>
<name>A0A2Z7C866_9LAMI</name>
<gene>
    <name evidence="2" type="ORF">F511_04467</name>
</gene>
<accession>A0A2Z7C866</accession>
<feature type="region of interest" description="Disordered" evidence="1">
    <location>
        <begin position="561"/>
        <end position="587"/>
    </location>
</feature>
<evidence type="ECO:0000313" key="2">
    <source>
        <dbReference type="EMBL" id="KZV43075.1"/>
    </source>
</evidence>
<organism evidence="2 3">
    <name type="scientific">Dorcoceras hygrometricum</name>
    <dbReference type="NCBI Taxonomy" id="472368"/>
    <lineage>
        <taxon>Eukaryota</taxon>
        <taxon>Viridiplantae</taxon>
        <taxon>Streptophyta</taxon>
        <taxon>Embryophyta</taxon>
        <taxon>Tracheophyta</taxon>
        <taxon>Spermatophyta</taxon>
        <taxon>Magnoliopsida</taxon>
        <taxon>eudicotyledons</taxon>
        <taxon>Gunneridae</taxon>
        <taxon>Pentapetalae</taxon>
        <taxon>asterids</taxon>
        <taxon>lamiids</taxon>
        <taxon>Lamiales</taxon>
        <taxon>Gesneriaceae</taxon>
        <taxon>Didymocarpoideae</taxon>
        <taxon>Trichosporeae</taxon>
        <taxon>Loxocarpinae</taxon>
        <taxon>Dorcoceras</taxon>
    </lineage>
</organism>
<protein>
    <submittedName>
        <fullName evidence="2">Phragmoplast orienting kinesin 1-like</fullName>
    </submittedName>
</protein>
<dbReference type="EMBL" id="KQ998209">
    <property type="protein sequence ID" value="KZV43075.1"/>
    <property type="molecule type" value="Genomic_DNA"/>
</dbReference>
<proteinExistence type="predicted"/>
<reference evidence="2 3" key="1">
    <citation type="journal article" date="2015" name="Proc. Natl. Acad. Sci. U.S.A.">
        <title>The resurrection genome of Boea hygrometrica: A blueprint for survival of dehydration.</title>
        <authorList>
            <person name="Xiao L."/>
            <person name="Yang G."/>
            <person name="Zhang L."/>
            <person name="Yang X."/>
            <person name="Zhao S."/>
            <person name="Ji Z."/>
            <person name="Zhou Q."/>
            <person name="Hu M."/>
            <person name="Wang Y."/>
            <person name="Chen M."/>
            <person name="Xu Y."/>
            <person name="Jin H."/>
            <person name="Xiao X."/>
            <person name="Hu G."/>
            <person name="Bao F."/>
            <person name="Hu Y."/>
            <person name="Wan P."/>
            <person name="Li L."/>
            <person name="Deng X."/>
            <person name="Kuang T."/>
            <person name="Xiang C."/>
            <person name="Zhu J.K."/>
            <person name="Oliver M.J."/>
            <person name="He Y."/>
        </authorList>
    </citation>
    <scope>NUCLEOTIDE SEQUENCE [LARGE SCALE GENOMIC DNA]</scope>
    <source>
        <strain evidence="3">cv. XS01</strain>
    </source>
</reference>
<dbReference type="AlphaFoldDB" id="A0A2Z7C866"/>
<feature type="compositionally biased region" description="Low complexity" evidence="1">
    <location>
        <begin position="574"/>
        <end position="583"/>
    </location>
</feature>
<dbReference type="Proteomes" id="UP000250235">
    <property type="component" value="Unassembled WGS sequence"/>
</dbReference>
<dbReference type="OrthoDB" id="660555at2759"/>
<keyword evidence="3" id="KW-1185">Reference proteome</keyword>
<sequence>MGIPDNEGMSKMFRALESTGLRGFLVCPSILYEQDFARVFELPTEGLTNLSEVPKDLVFNARSLVSRSGEPIKTSCKKREMKYEFRLLNDILAKSVTFKAGSFDAVTHERFLLMTTIHFELKVNWIKLLFGILKEMADKSSKRAKGYAAQICVLLKGDPAVTLGEAKTFPPLKILTAKTVGTYVAKQKGIDDGNEGDEPVMASAAVVKKKPVTKKRTAPTTAEPIAKKKMTTVGRAAPTKENLAMVTVAQEVVPIQMGSDDEREPDVVEVVGKERETTVVDDVDQIIVQVIDETAQMDTDVEEPAVVTETAEMVIDAMMVETASVTTPEQFLKEPLRSREDDDMSGFKQPSKIIETEKKNEKNKETDIEPVETEKEMEQKPALMDVQGQILEKVTDSEDTEPLSKALELIEKPSLSDEESMSIDDILKRIPDEMMLPSVTADEPTRIKFGLGIEINGVKEMDWYTASLPKIAADAKGKKPLENQTPLRRLATLESVKDIAVKEEQVLTWAETDSVQITLQRRMYIVAKALAIRGTVRDLEVDPTDFCGVFRRGLDVQLISSDSSSSSTHPNPDSLSTSSSSASPMDFIDDIPKLEQSPAVFTQISMPTADVTTPDFTESFAQLRASVNQIQFEQVQTRDDVEKLKDVLLLHIRGLERRFTEISDQQDRAYRGLFTNVRQEVQQILESRRELRTRQAVLSTKLDIIRKDVQDQKAALSNDLMEFCVQAQKNFNTLTFQLSELVDYINRGGDAKKGKEVAAKVRRLQMIDPDLVLETVVETEAVGVNLLENEVVVVLTEEKDQEEIGDIGLTSEQV</sequence>
<evidence type="ECO:0000256" key="1">
    <source>
        <dbReference type="SAM" id="MobiDB-lite"/>
    </source>
</evidence>